<reference evidence="3 4" key="1">
    <citation type="journal article" date="2012" name="Genome Biol.">
        <title>The genome of the polar eukaryotic microalga coccomyxa subellipsoidea reveals traits of cold adaptation.</title>
        <authorList>
            <person name="Blanc G."/>
            <person name="Agarkova I."/>
            <person name="Grimwood J."/>
            <person name="Kuo A."/>
            <person name="Brueggeman A."/>
            <person name="Dunigan D."/>
            <person name="Gurnon J."/>
            <person name="Ladunga I."/>
            <person name="Lindquist E."/>
            <person name="Lucas S."/>
            <person name="Pangilinan J."/>
            <person name="Proschold T."/>
            <person name="Salamov A."/>
            <person name="Schmutz J."/>
            <person name="Weeks D."/>
            <person name="Yamada T."/>
            <person name="Claverie J.M."/>
            <person name="Grigoriev I."/>
            <person name="Van Etten J."/>
            <person name="Lomsadze A."/>
            <person name="Borodovsky M."/>
        </authorList>
    </citation>
    <scope>NUCLEOTIDE SEQUENCE [LARGE SCALE GENOMIC DNA]</scope>
    <source>
        <strain evidence="3 4">C-169</strain>
    </source>
</reference>
<dbReference type="KEGG" id="csl:COCSUDRAFT_63220"/>
<organism evidence="3 4">
    <name type="scientific">Coccomyxa subellipsoidea (strain C-169)</name>
    <name type="common">Green microalga</name>
    <dbReference type="NCBI Taxonomy" id="574566"/>
    <lineage>
        <taxon>Eukaryota</taxon>
        <taxon>Viridiplantae</taxon>
        <taxon>Chlorophyta</taxon>
        <taxon>core chlorophytes</taxon>
        <taxon>Trebouxiophyceae</taxon>
        <taxon>Trebouxiophyceae incertae sedis</taxon>
        <taxon>Coccomyxaceae</taxon>
        <taxon>Coccomyxa</taxon>
        <taxon>Coccomyxa subellipsoidea</taxon>
    </lineage>
</organism>
<dbReference type="InterPro" id="IPR023780">
    <property type="entry name" value="Chromo_domain"/>
</dbReference>
<evidence type="ECO:0000259" key="2">
    <source>
        <dbReference type="PROSITE" id="PS50013"/>
    </source>
</evidence>
<evidence type="ECO:0000313" key="4">
    <source>
        <dbReference type="Proteomes" id="UP000007264"/>
    </source>
</evidence>
<name>I0YZ75_COCSC</name>
<accession>I0YZ75</accession>
<dbReference type="GeneID" id="17041686"/>
<evidence type="ECO:0000313" key="3">
    <source>
        <dbReference type="EMBL" id="EIE23694.1"/>
    </source>
</evidence>
<dbReference type="OrthoDB" id="1918685at2759"/>
<dbReference type="Proteomes" id="UP000007264">
    <property type="component" value="Unassembled WGS sequence"/>
</dbReference>
<feature type="domain" description="Chromo" evidence="2">
    <location>
        <begin position="75"/>
        <end position="117"/>
    </location>
</feature>
<dbReference type="InterPro" id="IPR016197">
    <property type="entry name" value="Chromo-like_dom_sf"/>
</dbReference>
<comment type="caution">
    <text evidence="3">The sequence shown here is derived from an EMBL/GenBank/DDBJ whole genome shotgun (WGS) entry which is preliminary data.</text>
</comment>
<dbReference type="PROSITE" id="PS50013">
    <property type="entry name" value="CHROMO_2"/>
    <property type="match status" value="1"/>
</dbReference>
<keyword evidence="4" id="KW-1185">Reference proteome</keyword>
<dbReference type="SUPFAM" id="SSF54160">
    <property type="entry name" value="Chromo domain-like"/>
    <property type="match status" value="1"/>
</dbReference>
<gene>
    <name evidence="3" type="ORF">COCSUDRAFT_63220</name>
</gene>
<dbReference type="EMBL" id="AGSI01000007">
    <property type="protein sequence ID" value="EIE23694.1"/>
    <property type="molecule type" value="Genomic_DNA"/>
</dbReference>
<dbReference type="InterPro" id="IPR000953">
    <property type="entry name" value="Chromo/chromo_shadow_dom"/>
</dbReference>
<feature type="region of interest" description="Disordered" evidence="1">
    <location>
        <begin position="1"/>
        <end position="68"/>
    </location>
</feature>
<dbReference type="AlphaFoldDB" id="I0YZ75"/>
<dbReference type="RefSeq" id="XP_005648238.1">
    <property type="nucleotide sequence ID" value="XM_005648181.1"/>
</dbReference>
<feature type="compositionally biased region" description="Basic and acidic residues" evidence="1">
    <location>
        <begin position="41"/>
        <end position="53"/>
    </location>
</feature>
<sequence>MKKCNALQNAQTEGKENVPKRPARKAAQEGKAKAAKAAAAPKKEKAPAKKKEAEPEEESEAEEEDEAVEIKEGEFYVRQVMAARKLSTSKPEFLISWYGYSAEHDSWEPLECLNDCPLTYQWASAAAKTAAQKYASKCVRPE</sequence>
<dbReference type="Gene3D" id="2.40.50.40">
    <property type="match status" value="1"/>
</dbReference>
<protein>
    <recommendedName>
        <fullName evidence="2">Chromo domain-containing protein</fullName>
    </recommendedName>
</protein>
<feature type="compositionally biased region" description="Polar residues" evidence="1">
    <location>
        <begin position="1"/>
        <end position="12"/>
    </location>
</feature>
<dbReference type="Pfam" id="PF00385">
    <property type="entry name" value="Chromo"/>
    <property type="match status" value="1"/>
</dbReference>
<feature type="compositionally biased region" description="Acidic residues" evidence="1">
    <location>
        <begin position="54"/>
        <end position="67"/>
    </location>
</feature>
<evidence type="ECO:0000256" key="1">
    <source>
        <dbReference type="SAM" id="MobiDB-lite"/>
    </source>
</evidence>
<proteinExistence type="predicted"/>